<keyword evidence="2" id="KW-0732">Signal</keyword>
<dbReference type="EMBL" id="JABXXP010001221">
    <property type="protein sequence ID" value="NVN13826.1"/>
    <property type="molecule type" value="Genomic_DNA"/>
</dbReference>
<evidence type="ECO:0000313" key="4">
    <source>
        <dbReference type="Proteomes" id="UP000534870"/>
    </source>
</evidence>
<dbReference type="AlphaFoldDB" id="A0A7Y7M9B8"/>
<evidence type="ECO:0000313" key="3">
    <source>
        <dbReference type="EMBL" id="NVN13826.1"/>
    </source>
</evidence>
<dbReference type="RefSeq" id="WP_176642049.1">
    <property type="nucleotide sequence ID" value="NZ_JABXXP010001221.1"/>
</dbReference>
<proteinExistence type="predicted"/>
<feature type="non-terminal residue" evidence="3">
    <location>
        <position position="64"/>
    </location>
</feature>
<reference evidence="3 4" key="1">
    <citation type="submission" date="2020-06" db="EMBL/GenBank/DDBJ databases">
        <title>Description of novel acetic acid bacteria.</title>
        <authorList>
            <person name="Sombolestani A."/>
        </authorList>
    </citation>
    <scope>NUCLEOTIDE SEQUENCE [LARGE SCALE GENOMIC DNA]</scope>
    <source>
        <strain evidence="3 4">LMG 31431</strain>
    </source>
</reference>
<accession>A0A7Y7M9B8</accession>
<protein>
    <submittedName>
        <fullName evidence="3">Uncharacterized protein</fullName>
    </submittedName>
</protein>
<evidence type="ECO:0000256" key="2">
    <source>
        <dbReference type="SAM" id="SignalP"/>
    </source>
</evidence>
<evidence type="ECO:0000256" key="1">
    <source>
        <dbReference type="SAM" id="MobiDB-lite"/>
    </source>
</evidence>
<gene>
    <name evidence="3" type="ORF">HUK84_22240</name>
</gene>
<comment type="caution">
    <text evidence="3">The sequence shown here is derived from an EMBL/GenBank/DDBJ whole genome shotgun (WGS) entry which is preliminary data.</text>
</comment>
<organism evidence="3 4">
    <name type="scientific">Nguyenibacter vanlangensis</name>
    <dbReference type="NCBI Taxonomy" id="1216886"/>
    <lineage>
        <taxon>Bacteria</taxon>
        <taxon>Pseudomonadati</taxon>
        <taxon>Pseudomonadota</taxon>
        <taxon>Alphaproteobacteria</taxon>
        <taxon>Acetobacterales</taxon>
        <taxon>Acetobacteraceae</taxon>
        <taxon>Nguyenibacter</taxon>
    </lineage>
</organism>
<feature type="region of interest" description="Disordered" evidence="1">
    <location>
        <begin position="31"/>
        <end position="64"/>
    </location>
</feature>
<sequence length="64" mass="6713">MAVGRLKRLTWGAAWLAGLLCVPAAARSESVHAESVQSGHAESVQFDARRAEPGDALPDGVRAD</sequence>
<feature type="chain" id="PRO_5031542100" evidence="2">
    <location>
        <begin position="34"/>
        <end position="64"/>
    </location>
</feature>
<name>A0A7Y7M9B8_9PROT</name>
<dbReference type="Proteomes" id="UP000534870">
    <property type="component" value="Unassembled WGS sequence"/>
</dbReference>
<feature type="signal peptide" evidence="2">
    <location>
        <begin position="1"/>
        <end position="33"/>
    </location>
</feature>